<sequence length="192" mass="20519">MSLSTVLTACHCGLNPAALNASAQDYLDHGGLALQPDSSGDVRVRPCLKPLNTAQTLLDGLLEGSTTLVSFPSGYDRVTVTPIAPYLQHWVGEGHIKQFCFGKLSVISATVVRDAAPITAGAEQPYLVPGITARSVTVTYRLTDLPDARVIRDLQAHPVVLAPNAIPPETFDREHTVTAVLPLTVDGYRVRP</sequence>
<dbReference type="RefSeq" id="WP_380101752.1">
    <property type="nucleotide sequence ID" value="NZ_JBHRZG010000009.1"/>
</dbReference>
<protein>
    <submittedName>
        <fullName evidence="1">Uncharacterized protein</fullName>
    </submittedName>
</protein>
<gene>
    <name evidence="1" type="ORF">ACFOSB_09145</name>
</gene>
<name>A0ABV7Z9V8_9DEIO</name>
<keyword evidence="2" id="KW-1185">Reference proteome</keyword>
<accession>A0ABV7Z9V8</accession>
<dbReference type="Proteomes" id="UP001595803">
    <property type="component" value="Unassembled WGS sequence"/>
</dbReference>
<comment type="caution">
    <text evidence="1">The sequence shown here is derived from an EMBL/GenBank/DDBJ whole genome shotgun (WGS) entry which is preliminary data.</text>
</comment>
<proteinExistence type="predicted"/>
<evidence type="ECO:0000313" key="2">
    <source>
        <dbReference type="Proteomes" id="UP001595803"/>
    </source>
</evidence>
<organism evidence="1 2">
    <name type="scientific">Deinococcus rufus</name>
    <dbReference type="NCBI Taxonomy" id="2136097"/>
    <lineage>
        <taxon>Bacteria</taxon>
        <taxon>Thermotogati</taxon>
        <taxon>Deinococcota</taxon>
        <taxon>Deinococci</taxon>
        <taxon>Deinococcales</taxon>
        <taxon>Deinococcaceae</taxon>
        <taxon>Deinococcus</taxon>
    </lineage>
</organism>
<reference evidence="2" key="1">
    <citation type="journal article" date="2019" name="Int. J. Syst. Evol. Microbiol.">
        <title>The Global Catalogue of Microorganisms (GCM) 10K type strain sequencing project: providing services to taxonomists for standard genome sequencing and annotation.</title>
        <authorList>
            <consortium name="The Broad Institute Genomics Platform"/>
            <consortium name="The Broad Institute Genome Sequencing Center for Infectious Disease"/>
            <person name="Wu L."/>
            <person name="Ma J."/>
        </authorList>
    </citation>
    <scope>NUCLEOTIDE SEQUENCE [LARGE SCALE GENOMIC DNA]</scope>
    <source>
        <strain evidence="2">CCTCC AB 2017081</strain>
    </source>
</reference>
<evidence type="ECO:0000313" key="1">
    <source>
        <dbReference type="EMBL" id="MFC3833020.1"/>
    </source>
</evidence>
<dbReference type="EMBL" id="JBHRZG010000009">
    <property type="protein sequence ID" value="MFC3833020.1"/>
    <property type="molecule type" value="Genomic_DNA"/>
</dbReference>